<dbReference type="EMBL" id="PIPW01000001">
    <property type="protein sequence ID" value="RUO54484.1"/>
    <property type="molecule type" value="Genomic_DNA"/>
</dbReference>
<reference evidence="3" key="1">
    <citation type="journal article" date="2018" name="Front. Microbiol.">
        <title>Genome-Based Analysis Reveals the Taxonomy and Diversity of the Family Idiomarinaceae.</title>
        <authorList>
            <person name="Liu Y."/>
            <person name="Lai Q."/>
            <person name="Shao Z."/>
        </authorList>
    </citation>
    <scope>NUCLEOTIDE SEQUENCE [LARGE SCALE GENOMIC DNA]</scope>
    <source>
        <strain evidence="3">BH195</strain>
    </source>
</reference>
<name>A0A432Y0M1_9GAMM</name>
<dbReference type="Proteomes" id="UP000287198">
    <property type="component" value="Unassembled WGS sequence"/>
</dbReference>
<accession>A0A432Y0M1</accession>
<gene>
    <name evidence="2" type="ORF">CWI69_03470</name>
</gene>
<evidence type="ECO:0000313" key="2">
    <source>
        <dbReference type="EMBL" id="RUO54484.1"/>
    </source>
</evidence>
<evidence type="ECO:0000256" key="1">
    <source>
        <dbReference type="SAM" id="SignalP"/>
    </source>
</evidence>
<comment type="caution">
    <text evidence="2">The sequence shown here is derived from an EMBL/GenBank/DDBJ whole genome shotgun (WGS) entry which is preliminary data.</text>
</comment>
<keyword evidence="3" id="KW-1185">Reference proteome</keyword>
<feature type="chain" id="PRO_5019243005" description="Secreted protein" evidence="1">
    <location>
        <begin position="23"/>
        <end position="95"/>
    </location>
</feature>
<sequence>MFIRLLLFFTLVSLGATSTVQRATSHDSGYQAASSAPLAVLPVPNNESDSDADLTLHSAITAQPVCQSVVARHTQQQLRVTYYLVPQPRAPPSHA</sequence>
<proteinExistence type="predicted"/>
<feature type="signal peptide" evidence="1">
    <location>
        <begin position="1"/>
        <end position="22"/>
    </location>
</feature>
<keyword evidence="1" id="KW-0732">Signal</keyword>
<dbReference type="AlphaFoldDB" id="A0A432Y0M1"/>
<evidence type="ECO:0000313" key="3">
    <source>
        <dbReference type="Proteomes" id="UP000287198"/>
    </source>
</evidence>
<protein>
    <recommendedName>
        <fullName evidence="4">Secreted protein</fullName>
    </recommendedName>
</protein>
<organism evidence="2 3">
    <name type="scientific">Pseudidiomarina halophila</name>
    <dbReference type="NCBI Taxonomy" id="1449799"/>
    <lineage>
        <taxon>Bacteria</taxon>
        <taxon>Pseudomonadati</taxon>
        <taxon>Pseudomonadota</taxon>
        <taxon>Gammaproteobacteria</taxon>
        <taxon>Alteromonadales</taxon>
        <taxon>Idiomarinaceae</taxon>
        <taxon>Pseudidiomarina</taxon>
    </lineage>
</organism>
<evidence type="ECO:0008006" key="4">
    <source>
        <dbReference type="Google" id="ProtNLM"/>
    </source>
</evidence>